<evidence type="ECO:0000256" key="2">
    <source>
        <dbReference type="ARBA" id="ARBA00022692"/>
    </source>
</evidence>
<dbReference type="InterPro" id="IPR051784">
    <property type="entry name" value="Nod_factor_ABC_transporter"/>
</dbReference>
<evidence type="ECO:0000256" key="6">
    <source>
        <dbReference type="RuleBase" id="RU361157"/>
    </source>
</evidence>
<name>A0A3A9VUX1_9ACTN</name>
<keyword evidence="4 6" id="KW-0472">Membrane</keyword>
<dbReference type="PROSITE" id="PS51012">
    <property type="entry name" value="ABC_TM2"/>
    <property type="match status" value="1"/>
</dbReference>
<dbReference type="AlphaFoldDB" id="A0A3A9VUX1"/>
<gene>
    <name evidence="9" type="ORF">D7318_27045</name>
    <name evidence="8" type="ORF">D7319_27640</name>
</gene>
<feature type="transmembrane region" description="Helical" evidence="6">
    <location>
        <begin position="75"/>
        <end position="96"/>
    </location>
</feature>
<dbReference type="GO" id="GO:0140359">
    <property type="term" value="F:ABC-type transporter activity"/>
    <property type="evidence" value="ECO:0007669"/>
    <property type="project" value="InterPro"/>
</dbReference>
<dbReference type="RefSeq" id="WP_120699846.1">
    <property type="nucleotide sequence ID" value="NZ_RBDX01000033.1"/>
</dbReference>
<evidence type="ECO:0000256" key="3">
    <source>
        <dbReference type="ARBA" id="ARBA00022989"/>
    </source>
</evidence>
<dbReference type="OrthoDB" id="670210at2"/>
<dbReference type="Proteomes" id="UP000275024">
    <property type="component" value="Unassembled WGS sequence"/>
</dbReference>
<keyword evidence="2 6" id="KW-0812">Transmembrane</keyword>
<organism evidence="8 11">
    <name type="scientific">Streptomyces radicis</name>
    <dbReference type="NCBI Taxonomy" id="1750517"/>
    <lineage>
        <taxon>Bacteria</taxon>
        <taxon>Bacillati</taxon>
        <taxon>Actinomycetota</taxon>
        <taxon>Actinomycetes</taxon>
        <taxon>Kitasatosporales</taxon>
        <taxon>Streptomycetaceae</taxon>
        <taxon>Streptomyces</taxon>
    </lineage>
</organism>
<keyword evidence="3 6" id="KW-1133">Transmembrane helix</keyword>
<protein>
    <recommendedName>
        <fullName evidence="6">Transport permease protein</fullName>
    </recommendedName>
</protein>
<keyword evidence="6" id="KW-1003">Cell membrane</keyword>
<keyword evidence="6" id="KW-0813">Transport</keyword>
<feature type="transmembrane region" description="Helical" evidence="6">
    <location>
        <begin position="186"/>
        <end position="203"/>
    </location>
</feature>
<dbReference type="InterPro" id="IPR047817">
    <property type="entry name" value="ABC2_TM_bact-type"/>
</dbReference>
<evidence type="ECO:0000256" key="5">
    <source>
        <dbReference type="ARBA" id="ARBA00023251"/>
    </source>
</evidence>
<evidence type="ECO:0000259" key="7">
    <source>
        <dbReference type="PROSITE" id="PS51012"/>
    </source>
</evidence>
<accession>A0A3A9VUX1</accession>
<sequence>MTAPTPVIPQSGLERVRWAVSDTWTITLRYLMHLSRSPERVVGTMLFPVVSILLFGFVFGSAISVPGDGSYREYLLPGMFAQAMVFGIAGQAVAVATDVARGVNDRFRSMPMSDSAVVVGQTCAEVLNAMLDITLMFLCGLAVGWRFHGSFSDTALALGLLLLLRLAATWIGLYVGLILRGPESGGVLMPLMFPVTMIANTFVPTEAMPNWLGTVAEWNPLSATTAAARELFGNPGAASTDVAWPLQNAVLMATVWPLVIMAIFMPLAVRRYRRLSR</sequence>
<dbReference type="GO" id="GO:0046677">
    <property type="term" value="P:response to antibiotic"/>
    <property type="evidence" value="ECO:0007669"/>
    <property type="project" value="UniProtKB-KW"/>
</dbReference>
<keyword evidence="10" id="KW-1185">Reference proteome</keyword>
<feature type="transmembrane region" description="Helical" evidence="6">
    <location>
        <begin position="155"/>
        <end position="179"/>
    </location>
</feature>
<reference evidence="10 11" key="1">
    <citation type="submission" date="2018-09" db="EMBL/GenBank/DDBJ databases">
        <title>Streptomyces sp. nov. DS1-2, an endophytic actinomycete isolated from roots of Dendrobium scabrilingue.</title>
        <authorList>
            <person name="Kuncharoen N."/>
            <person name="Kudo T."/>
            <person name="Ohkuma M."/>
            <person name="Yuki M."/>
            <person name="Tanasupawat S."/>
        </authorList>
    </citation>
    <scope>NUCLEOTIDE SEQUENCE [LARGE SCALE GENOMIC DNA]</scope>
    <source>
        <strain evidence="8 11">AZ1-7</strain>
        <strain evidence="9 10">DS1-2</strain>
    </source>
</reference>
<evidence type="ECO:0000256" key="4">
    <source>
        <dbReference type="ARBA" id="ARBA00023136"/>
    </source>
</evidence>
<keyword evidence="5" id="KW-0046">Antibiotic resistance</keyword>
<dbReference type="PANTHER" id="PTHR43229">
    <property type="entry name" value="NODULATION PROTEIN J"/>
    <property type="match status" value="1"/>
</dbReference>
<evidence type="ECO:0000313" key="10">
    <source>
        <dbReference type="Proteomes" id="UP000268652"/>
    </source>
</evidence>
<feature type="transmembrane region" description="Helical" evidence="6">
    <location>
        <begin position="249"/>
        <end position="269"/>
    </location>
</feature>
<dbReference type="EMBL" id="RBDY01000031">
    <property type="protein sequence ID" value="RKN15630.1"/>
    <property type="molecule type" value="Genomic_DNA"/>
</dbReference>
<dbReference type="InterPro" id="IPR000412">
    <property type="entry name" value="ABC_2_transport"/>
</dbReference>
<feature type="transmembrane region" description="Helical" evidence="6">
    <location>
        <begin position="117"/>
        <end position="143"/>
    </location>
</feature>
<dbReference type="InterPro" id="IPR013525">
    <property type="entry name" value="ABC2_TM"/>
</dbReference>
<dbReference type="PIRSF" id="PIRSF006648">
    <property type="entry name" value="DrrB"/>
    <property type="match status" value="1"/>
</dbReference>
<evidence type="ECO:0000313" key="9">
    <source>
        <dbReference type="EMBL" id="RKN15630.1"/>
    </source>
</evidence>
<evidence type="ECO:0000313" key="11">
    <source>
        <dbReference type="Proteomes" id="UP000275024"/>
    </source>
</evidence>
<dbReference type="Pfam" id="PF01061">
    <property type="entry name" value="ABC2_membrane"/>
    <property type="match status" value="1"/>
</dbReference>
<proteinExistence type="inferred from homology"/>
<comment type="similarity">
    <text evidence="6">Belongs to the ABC-2 integral membrane protein family.</text>
</comment>
<dbReference type="EMBL" id="RBDX01000033">
    <property type="protein sequence ID" value="RKN04698.1"/>
    <property type="molecule type" value="Genomic_DNA"/>
</dbReference>
<feature type="transmembrane region" description="Helical" evidence="6">
    <location>
        <begin position="41"/>
        <end position="63"/>
    </location>
</feature>
<dbReference type="Proteomes" id="UP000268652">
    <property type="component" value="Unassembled WGS sequence"/>
</dbReference>
<dbReference type="GO" id="GO:0043190">
    <property type="term" value="C:ATP-binding cassette (ABC) transporter complex"/>
    <property type="evidence" value="ECO:0007669"/>
    <property type="project" value="InterPro"/>
</dbReference>
<evidence type="ECO:0000313" key="8">
    <source>
        <dbReference type="EMBL" id="RKN04698.1"/>
    </source>
</evidence>
<dbReference type="PANTHER" id="PTHR43229:SF2">
    <property type="entry name" value="NODULATION PROTEIN J"/>
    <property type="match status" value="1"/>
</dbReference>
<comment type="caution">
    <text evidence="8">The sequence shown here is derived from an EMBL/GenBank/DDBJ whole genome shotgun (WGS) entry which is preliminary data.</text>
</comment>
<comment type="subcellular location">
    <subcellularLocation>
        <location evidence="6">Cell membrane</location>
        <topology evidence="6">Multi-pass membrane protein</topology>
    </subcellularLocation>
    <subcellularLocation>
        <location evidence="1">Membrane</location>
        <topology evidence="1">Multi-pass membrane protein</topology>
    </subcellularLocation>
</comment>
<evidence type="ECO:0000256" key="1">
    <source>
        <dbReference type="ARBA" id="ARBA00004141"/>
    </source>
</evidence>
<feature type="domain" description="ABC transmembrane type-2" evidence="7">
    <location>
        <begin position="39"/>
        <end position="275"/>
    </location>
</feature>